<dbReference type="GO" id="GO:0009103">
    <property type="term" value="P:lipopolysaccharide biosynthetic process"/>
    <property type="evidence" value="ECO:0007669"/>
    <property type="project" value="TreeGrafter"/>
</dbReference>
<dbReference type="GO" id="GO:0016757">
    <property type="term" value="F:glycosyltransferase activity"/>
    <property type="evidence" value="ECO:0007669"/>
    <property type="project" value="TreeGrafter"/>
</dbReference>
<dbReference type="Gene3D" id="3.40.50.2000">
    <property type="entry name" value="Glycogen Phosphorylase B"/>
    <property type="match status" value="1"/>
</dbReference>
<dbReference type="AlphaFoldDB" id="A0A6J5ZXE5"/>
<dbReference type="PANTHER" id="PTHR46401">
    <property type="entry name" value="GLYCOSYLTRANSFERASE WBBK-RELATED"/>
    <property type="match status" value="1"/>
</dbReference>
<keyword evidence="1" id="KW-0808">Transferase</keyword>
<reference evidence="2" key="1">
    <citation type="submission" date="2020-05" db="EMBL/GenBank/DDBJ databases">
        <authorList>
            <person name="Chiriac C."/>
            <person name="Salcher M."/>
            <person name="Ghai R."/>
            <person name="Kavagutti S V."/>
        </authorList>
    </citation>
    <scope>NUCLEOTIDE SEQUENCE</scope>
</reference>
<protein>
    <submittedName>
        <fullName evidence="2">Unannotated protein</fullName>
    </submittedName>
</protein>
<dbReference type="CDD" id="cd03801">
    <property type="entry name" value="GT4_PimA-like"/>
    <property type="match status" value="1"/>
</dbReference>
<evidence type="ECO:0000256" key="1">
    <source>
        <dbReference type="ARBA" id="ARBA00022679"/>
    </source>
</evidence>
<sequence length="400" mass="45166">MSLAMRNVLLLTSVMKRGFGVSVVAREVADRIGPAGWNMSIGCLEFDEFYSADDVVELRPSSQTIFEYCQEHSIEIVVAQTSPYFEVLPALEMWIPTVVFEHGDPTPTMFDHDVAEREQLKVHKLKRVYPKVDAVLTSSYFLRDELAWPDAKVIALGCDHVTDYGPPSTQRTASDHAPLRVGTLMRLGSGEALYKGLDEYLAIVSHFTDRPGFDFSIMGRGEESDRLWWEERGVHCHLNATDDERSTFLSELDVFISPSKWEGFNLPLVEAHASGTVGLAFDVGAHPETTPYVLPNIADPIFLLEEWQRDPALLQLAAERCYTYSRKKFPWEATAFELGAYLDGVAASASWGPWRRSRIMKIWRMVVGRYRIDGFVGITKAVVARLRKLAGRALTKRRRS</sequence>
<gene>
    <name evidence="2" type="ORF">UFOPK3331_01639</name>
</gene>
<accession>A0A6J5ZXE5</accession>
<evidence type="ECO:0000313" key="2">
    <source>
        <dbReference type="EMBL" id="CAB4345859.1"/>
    </source>
</evidence>
<dbReference type="PANTHER" id="PTHR46401:SF2">
    <property type="entry name" value="GLYCOSYLTRANSFERASE WBBK-RELATED"/>
    <property type="match status" value="1"/>
</dbReference>
<name>A0A6J5ZXE5_9ZZZZ</name>
<organism evidence="2">
    <name type="scientific">freshwater metagenome</name>
    <dbReference type="NCBI Taxonomy" id="449393"/>
    <lineage>
        <taxon>unclassified sequences</taxon>
        <taxon>metagenomes</taxon>
        <taxon>ecological metagenomes</taxon>
    </lineage>
</organism>
<dbReference type="SUPFAM" id="SSF53756">
    <property type="entry name" value="UDP-Glycosyltransferase/glycogen phosphorylase"/>
    <property type="match status" value="1"/>
</dbReference>
<dbReference type="Pfam" id="PF13692">
    <property type="entry name" value="Glyco_trans_1_4"/>
    <property type="match status" value="1"/>
</dbReference>
<proteinExistence type="predicted"/>
<dbReference type="EMBL" id="CAESAL010000081">
    <property type="protein sequence ID" value="CAB4345859.1"/>
    <property type="molecule type" value="Genomic_DNA"/>
</dbReference>